<evidence type="ECO:0000259" key="7">
    <source>
        <dbReference type="PROSITE" id="PS50850"/>
    </source>
</evidence>
<evidence type="ECO:0000256" key="6">
    <source>
        <dbReference type="SAM" id="Phobius"/>
    </source>
</evidence>
<dbReference type="SUPFAM" id="SSF103473">
    <property type="entry name" value="MFS general substrate transporter"/>
    <property type="match status" value="1"/>
</dbReference>
<evidence type="ECO:0000256" key="4">
    <source>
        <dbReference type="ARBA" id="ARBA00022989"/>
    </source>
</evidence>
<dbReference type="InterPro" id="IPR011701">
    <property type="entry name" value="MFS"/>
</dbReference>
<feature type="transmembrane region" description="Helical" evidence="6">
    <location>
        <begin position="418"/>
        <end position="438"/>
    </location>
</feature>
<gene>
    <name evidence="8" type="ORF">K7432_011214</name>
</gene>
<reference evidence="8 9" key="1">
    <citation type="submission" date="2023-04" db="EMBL/GenBank/DDBJ databases">
        <title>Genome of Basidiobolus ranarum AG-B5.</title>
        <authorList>
            <person name="Stajich J.E."/>
            <person name="Carter-House D."/>
            <person name="Gryganskyi A."/>
        </authorList>
    </citation>
    <scope>NUCLEOTIDE SEQUENCE [LARGE SCALE GENOMIC DNA]</scope>
    <source>
        <strain evidence="8 9">AG-B5</strain>
    </source>
</reference>
<feature type="transmembrane region" description="Helical" evidence="6">
    <location>
        <begin position="450"/>
        <end position="471"/>
    </location>
</feature>
<evidence type="ECO:0000256" key="3">
    <source>
        <dbReference type="ARBA" id="ARBA00022692"/>
    </source>
</evidence>
<evidence type="ECO:0000256" key="1">
    <source>
        <dbReference type="ARBA" id="ARBA00004141"/>
    </source>
</evidence>
<dbReference type="Gene3D" id="1.20.1250.20">
    <property type="entry name" value="MFS general substrate transporter like domains"/>
    <property type="match status" value="2"/>
</dbReference>
<dbReference type="InterPro" id="IPR036259">
    <property type="entry name" value="MFS_trans_sf"/>
</dbReference>
<evidence type="ECO:0000256" key="2">
    <source>
        <dbReference type="ARBA" id="ARBA00022448"/>
    </source>
</evidence>
<dbReference type="Proteomes" id="UP001479436">
    <property type="component" value="Unassembled WGS sequence"/>
</dbReference>
<dbReference type="InterPro" id="IPR020846">
    <property type="entry name" value="MFS_dom"/>
</dbReference>
<evidence type="ECO:0000313" key="8">
    <source>
        <dbReference type="EMBL" id="KAK9762747.1"/>
    </source>
</evidence>
<feature type="transmembrane region" description="Helical" evidence="6">
    <location>
        <begin position="357"/>
        <end position="377"/>
    </location>
</feature>
<feature type="transmembrane region" description="Helical" evidence="6">
    <location>
        <begin position="178"/>
        <end position="199"/>
    </location>
</feature>
<proteinExistence type="predicted"/>
<feature type="transmembrane region" description="Helical" evidence="6">
    <location>
        <begin position="119"/>
        <end position="137"/>
    </location>
</feature>
<accession>A0ABR2WMN5</accession>
<feature type="transmembrane region" description="Helical" evidence="6">
    <location>
        <begin position="325"/>
        <end position="345"/>
    </location>
</feature>
<sequence length="511" mass="58618">MDFEKKKALPEVATEALSVEYEKIDHVEYYDPDIAWTAEEEKKIVRKVDVRIMTWIGLMFFFLQLDRGNVSNAMTDNFAEDLGITINEINIGTIIFVLSFVSLEIPSNMVIRRVGAERWIPLLMFLWGTVSWAQAFMHDKTSFFLSRLFLGLTEAGYIPGIILYMTTYYTKEELATRLSWFWGVLALADASSGLISFGVLRLRGVAGLKGWQWLFLIDGVCTVFVAILTFFYLPEGPTRTKGLLRGKKGWFDDREVTILVTRLIRDDPSKAIGRREGVKSTDLISALKDTRIWGHLLIGFFGLMAPAPVTSYMPLIIKSLGFSTVVSNLLTVPAHFLKFIAMLVLTRNSDRVKDRAWHGVAGMSWFLVGLFLLQFLPDNTNRWALYGVIIFTVGWPFWHPINAAWLTENIAPMGKRSIGLAMYIMSVNINGLASSQIYRDDDKPRFHRGNWINIGLASFTIILFIAQRYHYIFLNRRRDRIWNAMSAKDKEVYNQTTQHVGNDRLDFRFTY</sequence>
<keyword evidence="9" id="KW-1185">Reference proteome</keyword>
<feature type="transmembrane region" description="Helical" evidence="6">
    <location>
        <begin position="383"/>
        <end position="406"/>
    </location>
</feature>
<name>A0ABR2WMN5_9FUNG</name>
<evidence type="ECO:0000313" key="9">
    <source>
        <dbReference type="Proteomes" id="UP001479436"/>
    </source>
</evidence>
<comment type="subcellular location">
    <subcellularLocation>
        <location evidence="1">Membrane</location>
        <topology evidence="1">Multi-pass membrane protein</topology>
    </subcellularLocation>
</comment>
<keyword evidence="4 6" id="KW-1133">Transmembrane helix</keyword>
<dbReference type="PROSITE" id="PS50850">
    <property type="entry name" value="MFS"/>
    <property type="match status" value="1"/>
</dbReference>
<keyword evidence="5 6" id="KW-0472">Membrane</keyword>
<dbReference type="PANTHER" id="PTHR43791:SF65">
    <property type="entry name" value="MAJOR FACILITATOR SUPERFAMILY (MFS) PROFILE DOMAIN-CONTAINING PROTEIN-RELATED"/>
    <property type="match status" value="1"/>
</dbReference>
<dbReference type="EMBL" id="JASJQH010000844">
    <property type="protein sequence ID" value="KAK9762747.1"/>
    <property type="molecule type" value="Genomic_DNA"/>
</dbReference>
<feature type="transmembrane region" description="Helical" evidence="6">
    <location>
        <begin position="85"/>
        <end position="107"/>
    </location>
</feature>
<dbReference type="PANTHER" id="PTHR43791">
    <property type="entry name" value="PERMEASE-RELATED"/>
    <property type="match status" value="1"/>
</dbReference>
<keyword evidence="2" id="KW-0813">Transport</keyword>
<feature type="transmembrane region" description="Helical" evidence="6">
    <location>
        <begin position="48"/>
        <end position="65"/>
    </location>
</feature>
<feature type="transmembrane region" description="Helical" evidence="6">
    <location>
        <begin position="211"/>
        <end position="233"/>
    </location>
</feature>
<evidence type="ECO:0000256" key="5">
    <source>
        <dbReference type="ARBA" id="ARBA00023136"/>
    </source>
</evidence>
<organism evidence="8 9">
    <name type="scientific">Basidiobolus ranarum</name>
    <dbReference type="NCBI Taxonomy" id="34480"/>
    <lineage>
        <taxon>Eukaryota</taxon>
        <taxon>Fungi</taxon>
        <taxon>Fungi incertae sedis</taxon>
        <taxon>Zoopagomycota</taxon>
        <taxon>Entomophthoromycotina</taxon>
        <taxon>Basidiobolomycetes</taxon>
        <taxon>Basidiobolales</taxon>
        <taxon>Basidiobolaceae</taxon>
        <taxon>Basidiobolus</taxon>
    </lineage>
</organism>
<dbReference type="Pfam" id="PF07690">
    <property type="entry name" value="MFS_1"/>
    <property type="match status" value="1"/>
</dbReference>
<keyword evidence="3 6" id="KW-0812">Transmembrane</keyword>
<feature type="transmembrane region" description="Helical" evidence="6">
    <location>
        <begin position="143"/>
        <end position="166"/>
    </location>
</feature>
<protein>
    <recommendedName>
        <fullName evidence="7">Major facilitator superfamily (MFS) profile domain-containing protein</fullName>
    </recommendedName>
</protein>
<comment type="caution">
    <text evidence="8">The sequence shown here is derived from an EMBL/GenBank/DDBJ whole genome shotgun (WGS) entry which is preliminary data.</text>
</comment>
<feature type="domain" description="Major facilitator superfamily (MFS) profile" evidence="7">
    <location>
        <begin position="52"/>
        <end position="511"/>
    </location>
</feature>
<feature type="transmembrane region" description="Helical" evidence="6">
    <location>
        <begin position="292"/>
        <end position="313"/>
    </location>
</feature>